<organism evidence="2 3">
    <name type="scientific">Macrolepiota fuliginosa MF-IS2</name>
    <dbReference type="NCBI Taxonomy" id="1400762"/>
    <lineage>
        <taxon>Eukaryota</taxon>
        <taxon>Fungi</taxon>
        <taxon>Dikarya</taxon>
        <taxon>Basidiomycota</taxon>
        <taxon>Agaricomycotina</taxon>
        <taxon>Agaricomycetes</taxon>
        <taxon>Agaricomycetidae</taxon>
        <taxon>Agaricales</taxon>
        <taxon>Agaricineae</taxon>
        <taxon>Agaricaceae</taxon>
        <taxon>Macrolepiota</taxon>
    </lineage>
</organism>
<evidence type="ECO:0000256" key="1">
    <source>
        <dbReference type="SAM" id="MobiDB-lite"/>
    </source>
</evidence>
<proteinExistence type="predicted"/>
<keyword evidence="3" id="KW-1185">Reference proteome</keyword>
<gene>
    <name evidence="2" type="ORF">P691DRAFT_805769</name>
</gene>
<sequence length="81" mass="8764">MTRGSTSNSGSSNSGGGRNTTSSNTNSGGERSDSSYYGVFGGYNRFMLSYGLKPWNHDDVQEAKAILEGFREADREANSRK</sequence>
<evidence type="ECO:0000313" key="3">
    <source>
        <dbReference type="Proteomes" id="UP000807342"/>
    </source>
</evidence>
<dbReference type="Proteomes" id="UP000807342">
    <property type="component" value="Unassembled WGS sequence"/>
</dbReference>
<evidence type="ECO:0000313" key="2">
    <source>
        <dbReference type="EMBL" id="KAF9445323.1"/>
    </source>
</evidence>
<name>A0A9P5X5Q4_9AGAR</name>
<reference evidence="2" key="1">
    <citation type="submission" date="2020-11" db="EMBL/GenBank/DDBJ databases">
        <authorList>
            <consortium name="DOE Joint Genome Institute"/>
            <person name="Ahrendt S."/>
            <person name="Riley R."/>
            <person name="Andreopoulos W."/>
            <person name="Labutti K."/>
            <person name="Pangilinan J."/>
            <person name="Ruiz-Duenas F.J."/>
            <person name="Barrasa J.M."/>
            <person name="Sanchez-Garcia M."/>
            <person name="Camarero S."/>
            <person name="Miyauchi S."/>
            <person name="Serrano A."/>
            <person name="Linde D."/>
            <person name="Babiker R."/>
            <person name="Drula E."/>
            <person name="Ayuso-Fernandez I."/>
            <person name="Pacheco R."/>
            <person name="Padilla G."/>
            <person name="Ferreira P."/>
            <person name="Barriuso J."/>
            <person name="Kellner H."/>
            <person name="Castanera R."/>
            <person name="Alfaro M."/>
            <person name="Ramirez L."/>
            <person name="Pisabarro A.G."/>
            <person name="Kuo A."/>
            <person name="Tritt A."/>
            <person name="Lipzen A."/>
            <person name="He G."/>
            <person name="Yan M."/>
            <person name="Ng V."/>
            <person name="Cullen D."/>
            <person name="Martin F."/>
            <person name="Rosso M.-N."/>
            <person name="Henrissat B."/>
            <person name="Hibbett D."/>
            <person name="Martinez A.T."/>
            <person name="Grigoriev I.V."/>
        </authorList>
    </citation>
    <scope>NUCLEOTIDE SEQUENCE</scope>
    <source>
        <strain evidence="2">MF-IS2</strain>
    </source>
</reference>
<dbReference type="AlphaFoldDB" id="A0A9P5X5Q4"/>
<dbReference type="EMBL" id="MU151308">
    <property type="protein sequence ID" value="KAF9445323.1"/>
    <property type="molecule type" value="Genomic_DNA"/>
</dbReference>
<protein>
    <submittedName>
        <fullName evidence="2">Uncharacterized protein</fullName>
    </submittedName>
</protein>
<dbReference type="OrthoDB" id="4232400at2759"/>
<feature type="compositionally biased region" description="Low complexity" evidence="1">
    <location>
        <begin position="1"/>
        <end position="12"/>
    </location>
</feature>
<feature type="region of interest" description="Disordered" evidence="1">
    <location>
        <begin position="1"/>
        <end position="34"/>
    </location>
</feature>
<accession>A0A9P5X5Q4</accession>
<comment type="caution">
    <text evidence="2">The sequence shown here is derived from an EMBL/GenBank/DDBJ whole genome shotgun (WGS) entry which is preliminary data.</text>
</comment>
<feature type="compositionally biased region" description="Low complexity" evidence="1">
    <location>
        <begin position="19"/>
        <end position="29"/>
    </location>
</feature>